<evidence type="ECO:0000256" key="4">
    <source>
        <dbReference type="SAM" id="SignalP"/>
    </source>
</evidence>
<dbReference type="InterPro" id="IPR000627">
    <property type="entry name" value="Intradiol_dOase_C"/>
</dbReference>
<evidence type="ECO:0000259" key="5">
    <source>
        <dbReference type="PROSITE" id="PS00083"/>
    </source>
</evidence>
<keyword evidence="4" id="KW-0732">Signal</keyword>
<feature type="signal peptide" evidence="4">
    <location>
        <begin position="1"/>
        <end position="32"/>
    </location>
</feature>
<dbReference type="Proteomes" id="UP000199582">
    <property type="component" value="Unassembled WGS sequence"/>
</dbReference>
<dbReference type="PROSITE" id="PS51318">
    <property type="entry name" value="TAT"/>
    <property type="match status" value="1"/>
</dbReference>
<keyword evidence="3" id="KW-0560">Oxidoreductase</keyword>
<protein>
    <submittedName>
        <fullName evidence="6">Protocatechuate 3,4-dioxygenase beta subunit</fullName>
    </submittedName>
</protein>
<comment type="similarity">
    <text evidence="1">Belongs to the intradiol ring-cleavage dioxygenase family.</text>
</comment>
<proteinExistence type="inferred from homology"/>
<dbReference type="PANTHER" id="PTHR33711">
    <property type="entry name" value="DIOXYGENASE, PUTATIVE (AFU_ORTHOLOGUE AFUA_2G02910)-RELATED"/>
    <property type="match status" value="1"/>
</dbReference>
<dbReference type="RefSeq" id="WP_093032039.1">
    <property type="nucleotide sequence ID" value="NZ_FOAG01000002.1"/>
</dbReference>
<keyword evidence="7" id="KW-1185">Reference proteome</keyword>
<dbReference type="STRING" id="1287727.SAMN05443999_1029"/>
<dbReference type="PROSITE" id="PS00083">
    <property type="entry name" value="INTRADIOL_DIOXYGENAS"/>
    <property type="match status" value="1"/>
</dbReference>
<name>A0A1H7IXG9_9RHOB</name>
<keyword evidence="2 6" id="KW-0223">Dioxygenase</keyword>
<evidence type="ECO:0000313" key="6">
    <source>
        <dbReference type="EMBL" id="SEK65505.1"/>
    </source>
</evidence>
<dbReference type="Gene3D" id="2.60.130.10">
    <property type="entry name" value="Aromatic compound dioxygenase"/>
    <property type="match status" value="1"/>
</dbReference>
<feature type="chain" id="PRO_5009299694" evidence="4">
    <location>
        <begin position="33"/>
        <end position="209"/>
    </location>
</feature>
<evidence type="ECO:0000256" key="1">
    <source>
        <dbReference type="ARBA" id="ARBA00007825"/>
    </source>
</evidence>
<dbReference type="OrthoDB" id="9805815at2"/>
<dbReference type="InterPro" id="IPR050770">
    <property type="entry name" value="Intradiol_RC_Dioxygenase"/>
</dbReference>
<dbReference type="InterPro" id="IPR039387">
    <property type="entry name" value="3_4-PCD"/>
</dbReference>
<dbReference type="InterPro" id="IPR015889">
    <property type="entry name" value="Intradiol_dOase_core"/>
</dbReference>
<dbReference type="PANTHER" id="PTHR33711:SF9">
    <property type="entry name" value="PROTOCATECHUATE 3,4-DIOXYGENASE ALPHA CHAIN"/>
    <property type="match status" value="1"/>
</dbReference>
<evidence type="ECO:0000256" key="2">
    <source>
        <dbReference type="ARBA" id="ARBA00022964"/>
    </source>
</evidence>
<accession>A0A1H7IXG9</accession>
<evidence type="ECO:0000256" key="3">
    <source>
        <dbReference type="ARBA" id="ARBA00023002"/>
    </source>
</evidence>
<organism evidence="6 7">
    <name type="scientific">Roseovarius azorensis</name>
    <dbReference type="NCBI Taxonomy" id="1287727"/>
    <lineage>
        <taxon>Bacteria</taxon>
        <taxon>Pseudomonadati</taxon>
        <taxon>Pseudomonadota</taxon>
        <taxon>Alphaproteobacteria</taxon>
        <taxon>Rhodobacterales</taxon>
        <taxon>Roseobacteraceae</taxon>
        <taxon>Roseovarius</taxon>
    </lineage>
</organism>
<dbReference type="AlphaFoldDB" id="A0A1H7IXG9"/>
<dbReference type="GO" id="GO:0018578">
    <property type="term" value="F:protocatechuate 3,4-dioxygenase activity"/>
    <property type="evidence" value="ECO:0007669"/>
    <property type="project" value="InterPro"/>
</dbReference>
<dbReference type="GO" id="GO:0008199">
    <property type="term" value="F:ferric iron binding"/>
    <property type="evidence" value="ECO:0007669"/>
    <property type="project" value="InterPro"/>
</dbReference>
<sequence length="209" mass="23629">MANDPQQTPRRRFLGYLSGLVGIGLMARPAHAVTPTPPQTEGPFYPTRPMRFDDVDNDLVRVAGAVREAGGQILRLTGRVLDRNGKPVPGARVEIWQCDVNGRYMHTADRGGRPRDMAFQGFGHDITDDEGRYRFRTIAPVPYPGRTPHVHVKILTNRRELTTQLYIAGDPRNLRDGIFRRLSAAERQAVEMRFRETDEGLRTEVDLVI</sequence>
<dbReference type="Pfam" id="PF00775">
    <property type="entry name" value="Dioxygenase_C"/>
    <property type="match status" value="1"/>
</dbReference>
<gene>
    <name evidence="6" type="ORF">SAMN05443999_1029</name>
</gene>
<evidence type="ECO:0000313" key="7">
    <source>
        <dbReference type="Proteomes" id="UP000199582"/>
    </source>
</evidence>
<reference evidence="6 7" key="1">
    <citation type="submission" date="2016-10" db="EMBL/GenBank/DDBJ databases">
        <authorList>
            <person name="de Groot N.N."/>
        </authorList>
    </citation>
    <scope>NUCLEOTIDE SEQUENCE [LARGE SCALE GENOMIC DNA]</scope>
    <source>
        <strain evidence="6 7">DSM 100674</strain>
    </source>
</reference>
<dbReference type="CDD" id="cd03459">
    <property type="entry name" value="3_4-PCD"/>
    <property type="match status" value="1"/>
</dbReference>
<feature type="domain" description="Intradiol ring-cleavage dioxygenases" evidence="5">
    <location>
        <begin position="76"/>
        <end position="104"/>
    </location>
</feature>
<dbReference type="InterPro" id="IPR006311">
    <property type="entry name" value="TAT_signal"/>
</dbReference>
<dbReference type="EMBL" id="FOAG01000002">
    <property type="protein sequence ID" value="SEK65505.1"/>
    <property type="molecule type" value="Genomic_DNA"/>
</dbReference>
<dbReference type="SUPFAM" id="SSF49482">
    <property type="entry name" value="Aromatic compound dioxygenase"/>
    <property type="match status" value="1"/>
</dbReference>